<feature type="disulfide bond" description="Redox-active" evidence="8">
    <location>
        <begin position="58"/>
        <end position="61"/>
    </location>
</feature>
<dbReference type="EMBL" id="FXAN01000052">
    <property type="protein sequence ID" value="SMG00267.1"/>
    <property type="molecule type" value="Genomic_DNA"/>
</dbReference>
<evidence type="ECO:0000256" key="3">
    <source>
        <dbReference type="ARBA" id="ARBA00022729"/>
    </source>
</evidence>
<evidence type="ECO:0000256" key="8">
    <source>
        <dbReference type="PIRSR" id="PIRSR001488-1"/>
    </source>
</evidence>
<dbReference type="PROSITE" id="PS00194">
    <property type="entry name" value="THIOREDOXIN_1"/>
    <property type="match status" value="1"/>
</dbReference>
<accession>A0A238H595</accession>
<dbReference type="RefSeq" id="WP_089340526.1">
    <property type="nucleotide sequence ID" value="NZ_FXAN01000052.1"/>
</dbReference>
<dbReference type="PROSITE" id="PS51352">
    <property type="entry name" value="THIOREDOXIN_2"/>
    <property type="match status" value="1"/>
</dbReference>
<evidence type="ECO:0000259" key="10">
    <source>
        <dbReference type="PROSITE" id="PS51352"/>
    </source>
</evidence>
<evidence type="ECO:0000256" key="1">
    <source>
        <dbReference type="ARBA" id="ARBA00004418"/>
    </source>
</evidence>
<proteinExistence type="inferred from homology"/>
<evidence type="ECO:0000256" key="4">
    <source>
        <dbReference type="ARBA" id="ARBA00022764"/>
    </source>
</evidence>
<evidence type="ECO:0000256" key="7">
    <source>
        <dbReference type="PIRNR" id="PIRNR001488"/>
    </source>
</evidence>
<dbReference type="InterPro" id="IPR050824">
    <property type="entry name" value="Thiol_disulfide_DsbA"/>
</dbReference>
<dbReference type="PIRSF" id="PIRSF001488">
    <property type="entry name" value="Tdi_protein"/>
    <property type="match status" value="1"/>
</dbReference>
<feature type="domain" description="Thioredoxin" evidence="10">
    <location>
        <begin position="16"/>
        <end position="168"/>
    </location>
</feature>
<dbReference type="PANTHER" id="PTHR35891">
    <property type="entry name" value="THIOL:DISULFIDE INTERCHANGE PROTEIN DSBA"/>
    <property type="match status" value="1"/>
</dbReference>
<evidence type="ECO:0000313" key="11">
    <source>
        <dbReference type="EMBL" id="SMG00267.1"/>
    </source>
</evidence>
<dbReference type="InterPro" id="IPR001853">
    <property type="entry name" value="DSBA-like_thioredoxin_dom"/>
</dbReference>
<gene>
    <name evidence="11" type="ORF">BSIN_3336</name>
</gene>
<dbReference type="GO" id="GO:0042597">
    <property type="term" value="C:periplasmic space"/>
    <property type="evidence" value="ECO:0007669"/>
    <property type="project" value="UniProtKB-SubCell"/>
</dbReference>
<comment type="similarity">
    <text evidence="2">Belongs to the thioredoxin family. DsbA subfamily.</text>
</comment>
<keyword evidence="4 7" id="KW-0574">Periplasm</keyword>
<keyword evidence="6" id="KW-0676">Redox-active center</keyword>
<evidence type="ECO:0000256" key="2">
    <source>
        <dbReference type="ARBA" id="ARBA00005791"/>
    </source>
</evidence>
<feature type="chain" id="PRO_5012759983" description="Thiol:disulfide interchange protein" evidence="9">
    <location>
        <begin position="22"/>
        <end position="212"/>
    </location>
</feature>
<keyword evidence="3 9" id="KW-0732">Signal</keyword>
<dbReference type="GO" id="GO:0015036">
    <property type="term" value="F:disulfide oxidoreductase activity"/>
    <property type="evidence" value="ECO:0007669"/>
    <property type="project" value="UniProtKB-ARBA"/>
</dbReference>
<dbReference type="InterPro" id="IPR036249">
    <property type="entry name" value="Thioredoxin-like_sf"/>
</dbReference>
<protein>
    <recommendedName>
        <fullName evidence="7">Thiol:disulfide interchange protein</fullName>
    </recommendedName>
</protein>
<feature type="signal peptide" evidence="9">
    <location>
        <begin position="1"/>
        <end position="21"/>
    </location>
</feature>
<dbReference type="Gene3D" id="3.40.30.10">
    <property type="entry name" value="Glutaredoxin"/>
    <property type="match status" value="1"/>
</dbReference>
<comment type="subcellular location">
    <subcellularLocation>
        <location evidence="1 7">Periplasm</location>
    </subcellularLocation>
</comment>
<reference evidence="11 12" key="1">
    <citation type="submission" date="2017-04" db="EMBL/GenBank/DDBJ databases">
        <authorList>
            <person name="Afonso C.L."/>
            <person name="Miller P.J."/>
            <person name="Scott M.A."/>
            <person name="Spackman E."/>
            <person name="Goraichik I."/>
            <person name="Dimitrov K.M."/>
            <person name="Suarez D.L."/>
            <person name="Swayne D.E."/>
        </authorList>
    </citation>
    <scope>NUCLEOTIDE SEQUENCE [LARGE SCALE GENOMIC DNA]</scope>
    <source>
        <strain evidence="11">LMG 28154</strain>
    </source>
</reference>
<dbReference type="InterPro" id="IPR017937">
    <property type="entry name" value="Thioredoxin_CS"/>
</dbReference>
<keyword evidence="5 7" id="KW-1015">Disulfide bond</keyword>
<evidence type="ECO:0000256" key="6">
    <source>
        <dbReference type="ARBA" id="ARBA00023284"/>
    </source>
</evidence>
<evidence type="ECO:0000256" key="9">
    <source>
        <dbReference type="SAM" id="SignalP"/>
    </source>
</evidence>
<evidence type="ECO:0000256" key="5">
    <source>
        <dbReference type="ARBA" id="ARBA00023157"/>
    </source>
</evidence>
<dbReference type="CDD" id="cd03019">
    <property type="entry name" value="DsbA_DsbA"/>
    <property type="match status" value="1"/>
</dbReference>
<dbReference type="PANTHER" id="PTHR35891:SF3">
    <property type="entry name" value="THIOL:DISULFIDE INTERCHANGE PROTEIN DSBL"/>
    <property type="match status" value="1"/>
</dbReference>
<name>A0A238H595_9BURK</name>
<evidence type="ECO:0000313" key="12">
    <source>
        <dbReference type="Proteomes" id="UP000198460"/>
    </source>
</evidence>
<sequence length="212" mass="23389">MKKLLNTLFLSLSLVVGLAHASPAAPVAGRDYEVMKSPQPVSAPAGKVEVIEFFWYGCPHCYEFEPTVEAWVKKEGDKIAFKRVPVAFRDDFVPHTKLFYALSALGISEKVTPAVFDAIHKQKNYLLTPQAQADFLATQGVDKKKFLDAYNSFSVQGQAKQAAEQLKSYAIDGVPTIVVQGKYKTGPAYTNSLEGTAQVLDFLVKQVQDKKL</sequence>
<dbReference type="SUPFAM" id="SSF52833">
    <property type="entry name" value="Thioredoxin-like"/>
    <property type="match status" value="1"/>
</dbReference>
<organism evidence="11 12">
    <name type="scientific">Burkholderia singularis</name>
    <dbReference type="NCBI Taxonomy" id="1503053"/>
    <lineage>
        <taxon>Bacteria</taxon>
        <taxon>Pseudomonadati</taxon>
        <taxon>Pseudomonadota</taxon>
        <taxon>Betaproteobacteria</taxon>
        <taxon>Burkholderiales</taxon>
        <taxon>Burkholderiaceae</taxon>
        <taxon>Burkholderia</taxon>
        <taxon>pseudomallei group</taxon>
    </lineage>
</organism>
<dbReference type="Pfam" id="PF01323">
    <property type="entry name" value="DSBA"/>
    <property type="match status" value="1"/>
</dbReference>
<dbReference type="AlphaFoldDB" id="A0A238H595"/>
<dbReference type="InterPro" id="IPR013766">
    <property type="entry name" value="Thioredoxin_domain"/>
</dbReference>
<dbReference type="Proteomes" id="UP000198460">
    <property type="component" value="Unassembled WGS sequence"/>
</dbReference>
<dbReference type="InterPro" id="IPR023205">
    <property type="entry name" value="DsbA/DsbL"/>
</dbReference>